<proteinExistence type="predicted"/>
<evidence type="ECO:0000313" key="2">
    <source>
        <dbReference type="Proteomes" id="UP001283361"/>
    </source>
</evidence>
<evidence type="ECO:0000313" key="1">
    <source>
        <dbReference type="EMBL" id="KAK3739606.1"/>
    </source>
</evidence>
<dbReference type="Proteomes" id="UP001283361">
    <property type="component" value="Unassembled WGS sequence"/>
</dbReference>
<gene>
    <name evidence="1" type="ORF">RRG08_008215</name>
</gene>
<dbReference type="AlphaFoldDB" id="A0AAE0YCV5"/>
<dbReference type="EMBL" id="JAWDGP010006510">
    <property type="protein sequence ID" value="KAK3739606.1"/>
    <property type="molecule type" value="Genomic_DNA"/>
</dbReference>
<keyword evidence="2" id="KW-1185">Reference proteome</keyword>
<comment type="caution">
    <text evidence="1">The sequence shown here is derived from an EMBL/GenBank/DDBJ whole genome shotgun (WGS) entry which is preliminary data.</text>
</comment>
<reference evidence="1" key="1">
    <citation type="journal article" date="2023" name="G3 (Bethesda)">
        <title>A reference genome for the long-term kleptoplast-retaining sea slug Elysia crispata morphotype clarki.</title>
        <authorList>
            <person name="Eastman K.E."/>
            <person name="Pendleton A.L."/>
            <person name="Shaikh M.A."/>
            <person name="Suttiyut T."/>
            <person name="Ogas R."/>
            <person name="Tomko P."/>
            <person name="Gavelis G."/>
            <person name="Widhalm J.R."/>
            <person name="Wisecaver J.H."/>
        </authorList>
    </citation>
    <scope>NUCLEOTIDE SEQUENCE</scope>
    <source>
        <strain evidence="1">ECLA1</strain>
    </source>
</reference>
<name>A0AAE0YCV5_9GAST</name>
<accession>A0AAE0YCV5</accession>
<sequence length="61" mass="7126">EEVTRGAAEEVGCDIQIFKLNERRAGEYRLGPQLLDRHKEGLESIDWDLSYSIYTKRGWKV</sequence>
<organism evidence="1 2">
    <name type="scientific">Elysia crispata</name>
    <name type="common">lettuce slug</name>
    <dbReference type="NCBI Taxonomy" id="231223"/>
    <lineage>
        <taxon>Eukaryota</taxon>
        <taxon>Metazoa</taxon>
        <taxon>Spiralia</taxon>
        <taxon>Lophotrochozoa</taxon>
        <taxon>Mollusca</taxon>
        <taxon>Gastropoda</taxon>
        <taxon>Heterobranchia</taxon>
        <taxon>Euthyneura</taxon>
        <taxon>Panpulmonata</taxon>
        <taxon>Sacoglossa</taxon>
        <taxon>Placobranchoidea</taxon>
        <taxon>Plakobranchidae</taxon>
        <taxon>Elysia</taxon>
    </lineage>
</organism>
<feature type="non-terminal residue" evidence="1">
    <location>
        <position position="1"/>
    </location>
</feature>
<protein>
    <submittedName>
        <fullName evidence="1">Uncharacterized protein</fullName>
    </submittedName>
</protein>